<dbReference type="AlphaFoldDB" id="A0A2M9D911"/>
<dbReference type="Gene3D" id="3.30.1540.10">
    <property type="entry name" value="formyl-coa transferase, domain 3"/>
    <property type="match status" value="1"/>
</dbReference>
<keyword evidence="2" id="KW-1185">Reference proteome</keyword>
<organism evidence="1 2">
    <name type="scientific">Salinibacterium amurskyense</name>
    <dbReference type="NCBI Taxonomy" id="205941"/>
    <lineage>
        <taxon>Bacteria</taxon>
        <taxon>Bacillati</taxon>
        <taxon>Actinomycetota</taxon>
        <taxon>Actinomycetes</taxon>
        <taxon>Micrococcales</taxon>
        <taxon>Microbacteriaceae</taxon>
        <taxon>Salinibacterium</taxon>
    </lineage>
</organism>
<reference evidence="1 2" key="1">
    <citation type="submission" date="2017-11" db="EMBL/GenBank/DDBJ databases">
        <title>Genomic Encyclopedia of Archaeal and Bacterial Type Strains, Phase II (KMG-II): From Individual Species to Whole Genera.</title>
        <authorList>
            <person name="Goeker M."/>
        </authorList>
    </citation>
    <scope>NUCLEOTIDE SEQUENCE [LARGE SCALE GENOMIC DNA]</scope>
    <source>
        <strain evidence="1 2">DSM 16400</strain>
    </source>
</reference>
<proteinExistence type="predicted"/>
<evidence type="ECO:0000313" key="2">
    <source>
        <dbReference type="Proteomes" id="UP000231742"/>
    </source>
</evidence>
<dbReference type="PANTHER" id="PTHR48228:SF4">
    <property type="entry name" value="BLR3030 PROTEIN"/>
    <property type="match status" value="1"/>
</dbReference>
<dbReference type="InterPro" id="IPR023606">
    <property type="entry name" value="CoA-Trfase_III_dom_1_sf"/>
</dbReference>
<comment type="caution">
    <text evidence="1">The sequence shown here is derived from an EMBL/GenBank/DDBJ whole genome shotgun (WGS) entry which is preliminary data.</text>
</comment>
<protein>
    <submittedName>
        <fullName evidence="1">CoA transferase family III</fullName>
    </submittedName>
</protein>
<dbReference type="Gene3D" id="3.40.50.10540">
    <property type="entry name" value="Crotonobetainyl-coa:carnitine coa-transferase, domain 1"/>
    <property type="match status" value="2"/>
</dbReference>
<dbReference type="InterPro" id="IPR050509">
    <property type="entry name" value="CoA-transferase_III"/>
</dbReference>
<gene>
    <name evidence="1" type="ORF">CLV85_1409</name>
</gene>
<dbReference type="InterPro" id="IPR003673">
    <property type="entry name" value="CoA-Trfase_fam_III"/>
</dbReference>
<dbReference type="SUPFAM" id="SSF89796">
    <property type="entry name" value="CoA-transferase family III (CaiB/BaiF)"/>
    <property type="match status" value="2"/>
</dbReference>
<name>A0A2M9D911_9MICO</name>
<dbReference type="OrthoDB" id="9058532at2"/>
<dbReference type="InterPro" id="IPR044855">
    <property type="entry name" value="CoA-Trfase_III_dom3_sf"/>
</dbReference>
<sequence>MSLLDAAWHSLGEDAAALALVRENGTAVPLTGVVPTGRFVHDAIAAASFSASLLAARRVGCAVPAVELSPLKVATAVTSDKHFRQDGEPVAAWAELSGFWPCSDGWVRTHANYPHHREALLTALGLPDDTGADGFMLALHTMNAADVEEKVVAAGGVATVVRTAEEWAEHPHARALADLPVIEMTSLGDTEQSVLGDTTIDAPLAGLRVLDLTRVIAGPVAARTLGLWGADVLRIDSPRHPEIGWQHLDTGAGKRSALLDLELDADRATFEKLLETADVVLTAYRPGTLDKFGLSPAALAERRPGIIVGRLSAWGTVGPLAERRGFDSIVQAATGIALTEGEGKGTPGALPAQALDHAAGYLLAAAVTTAVRRRIDAGHSWLVEVSLARLATELLQQRRPRHAPTASANFTPTVTTHDGITSAVPAPAYAGSPGRFGAPAVEWGSSPAEWRA</sequence>
<dbReference type="GO" id="GO:0016740">
    <property type="term" value="F:transferase activity"/>
    <property type="evidence" value="ECO:0007669"/>
    <property type="project" value="UniProtKB-KW"/>
</dbReference>
<evidence type="ECO:0000313" key="1">
    <source>
        <dbReference type="EMBL" id="PJJ82216.1"/>
    </source>
</evidence>
<dbReference type="EMBL" id="PGFH01000001">
    <property type="protein sequence ID" value="PJJ82216.1"/>
    <property type="molecule type" value="Genomic_DNA"/>
</dbReference>
<dbReference type="Proteomes" id="UP000231742">
    <property type="component" value="Unassembled WGS sequence"/>
</dbReference>
<accession>A0A2M9D911</accession>
<keyword evidence="1" id="KW-0808">Transferase</keyword>
<dbReference type="PANTHER" id="PTHR48228">
    <property type="entry name" value="SUCCINYL-COA--D-CITRAMALATE COA-TRANSFERASE"/>
    <property type="match status" value="1"/>
</dbReference>
<dbReference type="RefSeq" id="WP_100388831.1">
    <property type="nucleotide sequence ID" value="NZ_BMZU01000001.1"/>
</dbReference>
<dbReference type="Pfam" id="PF02515">
    <property type="entry name" value="CoA_transf_3"/>
    <property type="match status" value="1"/>
</dbReference>